<dbReference type="InterPro" id="IPR002110">
    <property type="entry name" value="Ankyrin_rpt"/>
</dbReference>
<dbReference type="InterPro" id="IPR036770">
    <property type="entry name" value="Ankyrin_rpt-contain_sf"/>
</dbReference>
<name>A0A0L0FYI8_9EUKA</name>
<dbReference type="SUPFAM" id="SSF57716">
    <property type="entry name" value="Glucocorticoid receptor-like (DNA-binding domain)"/>
    <property type="match status" value="1"/>
</dbReference>
<keyword evidence="5" id="KW-1185">Reference proteome</keyword>
<feature type="compositionally biased region" description="Polar residues" evidence="2">
    <location>
        <begin position="439"/>
        <end position="450"/>
    </location>
</feature>
<sequence length="727" mass="79536">MVFAKNLSFGSSYPKTELHALSALNSYHTGYVLSNSDSQNGADGTLHTQTHLKDFNCDDMRFNVVDSEGNNLYTASSVEDAHFNIRRSQTADLKDSLETILQSGHAGQLALWTVLNGIKALNTESALGIPIVFATKKGDENLVRALVVHGANINGSGADDITALHWAIAADNISMVTLLCSLGANRYSCLSEAILKGNSEIIDIMTSDQWNTPVGNLYLNSNIHSGESGVGGSVSNKEMNLHLRRNSASALDGTATDFGQPTQQTTINHSIAQSLEFRRETKHGAGLKRCSTQDIRSPMLNDATSVDQHRPAMDVQTRSARTHAFQIDSIQSPANNNSIFGRGPIEEEASTLSGLYSMPTHGDILNQFPNMHIKEEVPTFDRDQQTEALMHPRYESVSPPGGESIGHKGWDMRCESRIQSLDTNNIKQHSGGVCGPGTSAVSTGGEQNHLVQRRRSASLHKTQIKNRNRRSMPAIDFSQSRGPYDSLSTPSSPLILERRNLTRTLQNLIKSLSNGLHNAQHDFARQRANEGASTRYQNITSAHLFESLHKDDLLLSSRASMLTSTHDSLCGQMNSSTLKSASQTPKLPTETTMFHKQSSAVDFELNRTTDQDMRMMINTKSGGEDTTMIGSYKDGTNNSYNMGISGLMHLSGLSGPSSLAQMPGQRSCCVCGTTETPQWRRDGNQPLCNACGLKQAHSKNRQAKNAKRREHYKLKKAEALHKVIAEN</sequence>
<dbReference type="GeneID" id="25907126"/>
<evidence type="ECO:0000256" key="2">
    <source>
        <dbReference type="SAM" id="MobiDB-lite"/>
    </source>
</evidence>
<evidence type="ECO:0000259" key="3">
    <source>
        <dbReference type="PROSITE" id="PS50114"/>
    </source>
</evidence>
<dbReference type="OrthoDB" id="515401at2759"/>
<dbReference type="InterPro" id="IPR000679">
    <property type="entry name" value="Znf_GATA"/>
</dbReference>
<dbReference type="Gene3D" id="3.30.50.10">
    <property type="entry name" value="Erythroid Transcription Factor GATA-1, subunit A"/>
    <property type="match status" value="1"/>
</dbReference>
<dbReference type="GO" id="GO:0006355">
    <property type="term" value="P:regulation of DNA-templated transcription"/>
    <property type="evidence" value="ECO:0007669"/>
    <property type="project" value="InterPro"/>
</dbReference>
<dbReference type="RefSeq" id="XP_014154930.1">
    <property type="nucleotide sequence ID" value="XM_014299455.1"/>
</dbReference>
<protein>
    <recommendedName>
        <fullName evidence="3">GATA-type domain-containing protein</fullName>
    </recommendedName>
</protein>
<dbReference type="InterPro" id="IPR013088">
    <property type="entry name" value="Znf_NHR/GATA"/>
</dbReference>
<dbReference type="STRING" id="667725.A0A0L0FYI8"/>
<dbReference type="Proteomes" id="UP000054560">
    <property type="component" value="Unassembled WGS sequence"/>
</dbReference>
<feature type="domain" description="GATA-type" evidence="3">
    <location>
        <begin position="666"/>
        <end position="693"/>
    </location>
</feature>
<feature type="compositionally biased region" description="Basic residues" evidence="2">
    <location>
        <begin position="451"/>
        <end position="460"/>
    </location>
</feature>
<evidence type="ECO:0000313" key="4">
    <source>
        <dbReference type="EMBL" id="KNC81028.1"/>
    </source>
</evidence>
<organism evidence="4 5">
    <name type="scientific">Sphaeroforma arctica JP610</name>
    <dbReference type="NCBI Taxonomy" id="667725"/>
    <lineage>
        <taxon>Eukaryota</taxon>
        <taxon>Ichthyosporea</taxon>
        <taxon>Ichthyophonida</taxon>
        <taxon>Sphaeroforma</taxon>
    </lineage>
</organism>
<gene>
    <name evidence="4" type="ORF">SARC_06622</name>
</gene>
<proteinExistence type="predicted"/>
<accession>A0A0L0FYI8</accession>
<dbReference type="Gene3D" id="1.25.40.20">
    <property type="entry name" value="Ankyrin repeat-containing domain"/>
    <property type="match status" value="1"/>
</dbReference>
<dbReference type="Pfam" id="PF00320">
    <property type="entry name" value="GATA"/>
    <property type="match status" value="1"/>
</dbReference>
<dbReference type="SUPFAM" id="SSF48403">
    <property type="entry name" value="Ankyrin repeat"/>
    <property type="match status" value="1"/>
</dbReference>
<dbReference type="SMART" id="SM00401">
    <property type="entry name" value="ZnF_GATA"/>
    <property type="match status" value="1"/>
</dbReference>
<keyword evidence="1" id="KW-0479">Metal-binding</keyword>
<feature type="region of interest" description="Disordered" evidence="2">
    <location>
        <begin position="438"/>
        <end position="460"/>
    </location>
</feature>
<dbReference type="PROSITE" id="PS50114">
    <property type="entry name" value="GATA_ZN_FINGER_2"/>
    <property type="match status" value="1"/>
</dbReference>
<evidence type="ECO:0000256" key="1">
    <source>
        <dbReference type="PROSITE-ProRule" id="PRU00094"/>
    </source>
</evidence>
<dbReference type="GO" id="GO:0008270">
    <property type="term" value="F:zinc ion binding"/>
    <property type="evidence" value="ECO:0007669"/>
    <property type="project" value="UniProtKB-KW"/>
</dbReference>
<keyword evidence="1" id="KW-0862">Zinc</keyword>
<evidence type="ECO:0000313" key="5">
    <source>
        <dbReference type="Proteomes" id="UP000054560"/>
    </source>
</evidence>
<dbReference type="SMART" id="SM00248">
    <property type="entry name" value="ANK"/>
    <property type="match status" value="2"/>
</dbReference>
<dbReference type="GO" id="GO:0043565">
    <property type="term" value="F:sequence-specific DNA binding"/>
    <property type="evidence" value="ECO:0007669"/>
    <property type="project" value="InterPro"/>
</dbReference>
<keyword evidence="1" id="KW-0863">Zinc-finger</keyword>
<dbReference type="CDD" id="cd00202">
    <property type="entry name" value="ZnF_GATA"/>
    <property type="match status" value="1"/>
</dbReference>
<dbReference type="EMBL" id="KQ242076">
    <property type="protein sequence ID" value="KNC81028.1"/>
    <property type="molecule type" value="Genomic_DNA"/>
</dbReference>
<dbReference type="AlphaFoldDB" id="A0A0L0FYI8"/>
<dbReference type="Pfam" id="PF12796">
    <property type="entry name" value="Ank_2"/>
    <property type="match status" value="1"/>
</dbReference>
<reference evidence="4 5" key="1">
    <citation type="submission" date="2011-02" db="EMBL/GenBank/DDBJ databases">
        <title>The Genome Sequence of Sphaeroforma arctica JP610.</title>
        <authorList>
            <consortium name="The Broad Institute Genome Sequencing Platform"/>
            <person name="Russ C."/>
            <person name="Cuomo C."/>
            <person name="Young S.K."/>
            <person name="Zeng Q."/>
            <person name="Gargeya S."/>
            <person name="Alvarado L."/>
            <person name="Berlin A."/>
            <person name="Chapman S.B."/>
            <person name="Chen Z."/>
            <person name="Freedman E."/>
            <person name="Gellesch M."/>
            <person name="Goldberg J."/>
            <person name="Griggs A."/>
            <person name="Gujja S."/>
            <person name="Heilman E."/>
            <person name="Heiman D."/>
            <person name="Howarth C."/>
            <person name="Mehta T."/>
            <person name="Neiman D."/>
            <person name="Pearson M."/>
            <person name="Roberts A."/>
            <person name="Saif S."/>
            <person name="Shea T."/>
            <person name="Shenoy N."/>
            <person name="Sisk P."/>
            <person name="Stolte C."/>
            <person name="Sykes S."/>
            <person name="White J."/>
            <person name="Yandava C."/>
            <person name="Burger G."/>
            <person name="Gray M.W."/>
            <person name="Holland P.W.H."/>
            <person name="King N."/>
            <person name="Lang F.B.F."/>
            <person name="Roger A.J."/>
            <person name="Ruiz-Trillo I."/>
            <person name="Haas B."/>
            <person name="Nusbaum C."/>
            <person name="Birren B."/>
        </authorList>
    </citation>
    <scope>NUCLEOTIDE SEQUENCE [LARGE SCALE GENOMIC DNA]</scope>
    <source>
        <strain evidence="4 5">JP610</strain>
    </source>
</reference>